<gene>
    <name evidence="2" type="ORF">LSINAPIS_LOCUS13790</name>
</gene>
<organism evidence="2 3">
    <name type="scientific">Leptidea sinapis</name>
    <dbReference type="NCBI Taxonomy" id="189913"/>
    <lineage>
        <taxon>Eukaryota</taxon>
        <taxon>Metazoa</taxon>
        <taxon>Ecdysozoa</taxon>
        <taxon>Arthropoda</taxon>
        <taxon>Hexapoda</taxon>
        <taxon>Insecta</taxon>
        <taxon>Pterygota</taxon>
        <taxon>Neoptera</taxon>
        <taxon>Endopterygota</taxon>
        <taxon>Lepidoptera</taxon>
        <taxon>Glossata</taxon>
        <taxon>Ditrysia</taxon>
        <taxon>Papilionoidea</taxon>
        <taxon>Pieridae</taxon>
        <taxon>Dismorphiinae</taxon>
        <taxon>Leptidea</taxon>
    </lineage>
</organism>
<keyword evidence="3" id="KW-1185">Reference proteome</keyword>
<feature type="compositionally biased region" description="Polar residues" evidence="1">
    <location>
        <begin position="104"/>
        <end position="129"/>
    </location>
</feature>
<evidence type="ECO:0000256" key="1">
    <source>
        <dbReference type="SAM" id="MobiDB-lite"/>
    </source>
</evidence>
<dbReference type="Proteomes" id="UP000324832">
    <property type="component" value="Unassembled WGS sequence"/>
</dbReference>
<evidence type="ECO:0000313" key="2">
    <source>
        <dbReference type="EMBL" id="VVD03898.1"/>
    </source>
</evidence>
<dbReference type="EMBL" id="FZQP02006815">
    <property type="protein sequence ID" value="VVD03898.1"/>
    <property type="molecule type" value="Genomic_DNA"/>
</dbReference>
<accession>A0A5E4R343</accession>
<feature type="region of interest" description="Disordered" evidence="1">
    <location>
        <begin position="99"/>
        <end position="129"/>
    </location>
</feature>
<protein>
    <submittedName>
        <fullName evidence="2">Uncharacterized protein</fullName>
    </submittedName>
</protein>
<feature type="region of interest" description="Disordered" evidence="1">
    <location>
        <begin position="28"/>
        <end position="48"/>
    </location>
</feature>
<dbReference type="AlphaFoldDB" id="A0A5E4R343"/>
<sequence>MKYRKCKNCSRCKRLGIPSKSKISKLFKGKYDVKSDRRSRKNKPRKDGLSIGLCITRSTQSPYLLVKNKKIGSNNGQHLKMECDGAAFVAGNETTDIPEAAPETASSVQESRQEYSINSNNTSTKYPDSSIATLSSYNSYVSIDQEPMV</sequence>
<reference evidence="2 3" key="1">
    <citation type="submission" date="2017-07" db="EMBL/GenBank/DDBJ databases">
        <authorList>
            <person name="Talla V."/>
            <person name="Backstrom N."/>
        </authorList>
    </citation>
    <scope>NUCLEOTIDE SEQUENCE [LARGE SCALE GENOMIC DNA]</scope>
</reference>
<proteinExistence type="predicted"/>
<name>A0A5E4R343_9NEOP</name>
<evidence type="ECO:0000313" key="3">
    <source>
        <dbReference type="Proteomes" id="UP000324832"/>
    </source>
</evidence>